<sequence length="192" mass="21062">MSTQSSRGVKAVPVATASRHYHPTVAQQTTQGHRRQAYSTGNPTAPVGVNIAPSQFRKAHASNGHEYSRCTGRKKALYQWGFKDGGVVMLMDQTTNPRQVPTRKNMINAMKWLVKDTKPHDSLFFHYSGHGGQIPDAHGDKTGGSDEGELNVLPVGKVVRLKLIVLVIYPVDHKKAGVIIDDVSRDGLKSRL</sequence>
<evidence type="ECO:0000256" key="2">
    <source>
        <dbReference type="SAM" id="MobiDB-lite"/>
    </source>
</evidence>
<feature type="domain" description="Peptidase C14 caspase" evidence="3">
    <location>
        <begin position="98"/>
        <end position="149"/>
    </location>
</feature>
<evidence type="ECO:0000313" key="5">
    <source>
        <dbReference type="Proteomes" id="UP000683000"/>
    </source>
</evidence>
<dbReference type="EMBL" id="JAGFBS010000043">
    <property type="protein sequence ID" value="KAG6370858.1"/>
    <property type="molecule type" value="Genomic_DNA"/>
</dbReference>
<dbReference type="Gene3D" id="3.40.50.12660">
    <property type="match status" value="1"/>
</dbReference>
<dbReference type="InterPro" id="IPR050452">
    <property type="entry name" value="Metacaspase"/>
</dbReference>
<gene>
    <name evidence="4" type="ORF">JVT61DRAFT_10879</name>
</gene>
<dbReference type="PANTHER" id="PTHR48104">
    <property type="entry name" value="METACASPASE-4"/>
    <property type="match status" value="1"/>
</dbReference>
<dbReference type="PANTHER" id="PTHR48104:SF30">
    <property type="entry name" value="METACASPASE-1"/>
    <property type="match status" value="1"/>
</dbReference>
<organism evidence="4 5">
    <name type="scientific">Boletus reticuloceps</name>
    <dbReference type="NCBI Taxonomy" id="495285"/>
    <lineage>
        <taxon>Eukaryota</taxon>
        <taxon>Fungi</taxon>
        <taxon>Dikarya</taxon>
        <taxon>Basidiomycota</taxon>
        <taxon>Agaricomycotina</taxon>
        <taxon>Agaricomycetes</taxon>
        <taxon>Agaricomycetidae</taxon>
        <taxon>Boletales</taxon>
        <taxon>Boletineae</taxon>
        <taxon>Boletaceae</taxon>
        <taxon>Boletoideae</taxon>
        <taxon>Boletus</taxon>
    </lineage>
</organism>
<dbReference type="OrthoDB" id="3223806at2759"/>
<dbReference type="GO" id="GO:0005737">
    <property type="term" value="C:cytoplasm"/>
    <property type="evidence" value="ECO:0007669"/>
    <property type="project" value="TreeGrafter"/>
</dbReference>
<dbReference type="InterPro" id="IPR011600">
    <property type="entry name" value="Pept_C14_caspase"/>
</dbReference>
<protein>
    <recommendedName>
        <fullName evidence="3">Peptidase C14 caspase domain-containing protein</fullName>
    </recommendedName>
</protein>
<keyword evidence="5" id="KW-1185">Reference proteome</keyword>
<dbReference type="GO" id="GO:0006508">
    <property type="term" value="P:proteolysis"/>
    <property type="evidence" value="ECO:0007669"/>
    <property type="project" value="InterPro"/>
</dbReference>
<reference evidence="4" key="1">
    <citation type="submission" date="2021-03" db="EMBL/GenBank/DDBJ databases">
        <title>Evolutionary innovations through gain and loss of genes in the ectomycorrhizal Boletales.</title>
        <authorList>
            <person name="Wu G."/>
            <person name="Miyauchi S."/>
            <person name="Morin E."/>
            <person name="Yang Z.-L."/>
            <person name="Xu J."/>
            <person name="Martin F.M."/>
        </authorList>
    </citation>
    <scope>NUCLEOTIDE SEQUENCE</scope>
    <source>
        <strain evidence="4">BR01</strain>
    </source>
</reference>
<dbReference type="GO" id="GO:0004197">
    <property type="term" value="F:cysteine-type endopeptidase activity"/>
    <property type="evidence" value="ECO:0007669"/>
    <property type="project" value="InterPro"/>
</dbReference>
<name>A0A8I2YFY0_9AGAM</name>
<dbReference type="Pfam" id="PF00656">
    <property type="entry name" value="Peptidase_C14"/>
    <property type="match status" value="1"/>
</dbReference>
<evidence type="ECO:0000313" key="4">
    <source>
        <dbReference type="EMBL" id="KAG6370858.1"/>
    </source>
</evidence>
<comment type="caution">
    <text evidence="4">The sequence shown here is derived from an EMBL/GenBank/DDBJ whole genome shotgun (WGS) entry which is preliminary data.</text>
</comment>
<feature type="region of interest" description="Disordered" evidence="2">
    <location>
        <begin position="1"/>
        <end position="46"/>
    </location>
</feature>
<evidence type="ECO:0000259" key="3">
    <source>
        <dbReference type="Pfam" id="PF00656"/>
    </source>
</evidence>
<dbReference type="AlphaFoldDB" id="A0A8I2YFY0"/>
<evidence type="ECO:0000256" key="1">
    <source>
        <dbReference type="ARBA" id="ARBA00009005"/>
    </source>
</evidence>
<feature type="compositionally biased region" description="Polar residues" evidence="2">
    <location>
        <begin position="25"/>
        <end position="43"/>
    </location>
</feature>
<accession>A0A8I2YFY0</accession>
<proteinExistence type="inferred from homology"/>
<dbReference type="Proteomes" id="UP000683000">
    <property type="component" value="Unassembled WGS sequence"/>
</dbReference>
<comment type="similarity">
    <text evidence="1">Belongs to the peptidase C14B family.</text>
</comment>